<dbReference type="InterPro" id="IPR002376">
    <property type="entry name" value="Formyl_transf_N"/>
</dbReference>
<feature type="binding site" evidence="4">
    <location>
        <position position="103"/>
    </location>
    <ligand>
        <name>(6R)-10-formyltetrahydrofolate</name>
        <dbReference type="ChEBI" id="CHEBI:195366"/>
    </ligand>
</feature>
<accession>A0A098LM50</accession>
<dbReference type="EC" id="2.1.2.2" evidence="4"/>
<protein>
    <recommendedName>
        <fullName evidence="4">Phosphoribosylglycinamide formyltransferase</fullName>
        <ecNumber evidence="4">2.1.2.2</ecNumber>
    </recommendedName>
    <alternativeName>
        <fullName evidence="4">5'-phosphoribosylglycinamide transformylase</fullName>
    </alternativeName>
    <alternativeName>
        <fullName evidence="4">GAR transformylase</fullName>
        <shortName evidence="4">GART</shortName>
    </alternativeName>
</protein>
<evidence type="ECO:0000256" key="1">
    <source>
        <dbReference type="ARBA" id="ARBA00005054"/>
    </source>
</evidence>
<dbReference type="EMBL" id="BBLT01000014">
    <property type="protein sequence ID" value="GAL87569.1"/>
    <property type="molecule type" value="Genomic_DNA"/>
</dbReference>
<name>A0A098LM50_9BACT</name>
<dbReference type="InterPro" id="IPR036477">
    <property type="entry name" value="Formyl_transf_N_sf"/>
</dbReference>
<feature type="domain" description="Formyl transferase N-terminal" evidence="5">
    <location>
        <begin position="4"/>
        <end position="183"/>
    </location>
</feature>
<feature type="site" description="Raises pKa of active site His" evidence="4">
    <location>
        <position position="146"/>
    </location>
</feature>
<dbReference type="GO" id="GO:0006189">
    <property type="term" value="P:'de novo' IMP biosynthetic process"/>
    <property type="evidence" value="ECO:0007669"/>
    <property type="project" value="UniProtKB-UniRule"/>
</dbReference>
<feature type="binding site" evidence="4">
    <location>
        <position position="59"/>
    </location>
    <ligand>
        <name>(6R)-10-formyltetrahydrofolate</name>
        <dbReference type="ChEBI" id="CHEBI:195366"/>
    </ligand>
</feature>
<comment type="caution">
    <text evidence="4">Lacks conserved residue(s) required for the propagation of feature annotation.</text>
</comment>
<evidence type="ECO:0000313" key="6">
    <source>
        <dbReference type="EMBL" id="GAL87569.1"/>
    </source>
</evidence>
<dbReference type="GO" id="GO:0004644">
    <property type="term" value="F:phosphoribosylglycinamide formyltransferase activity"/>
    <property type="evidence" value="ECO:0007669"/>
    <property type="project" value="UniProtKB-UniRule"/>
</dbReference>
<dbReference type="CDD" id="cd08645">
    <property type="entry name" value="FMT_core_GART"/>
    <property type="match status" value="1"/>
</dbReference>
<dbReference type="Pfam" id="PF00551">
    <property type="entry name" value="Formyl_trans_N"/>
    <property type="match status" value="1"/>
</dbReference>
<feature type="binding site" evidence="4">
    <location>
        <begin position="13"/>
        <end position="15"/>
    </location>
    <ligand>
        <name>N(1)-(5-phospho-beta-D-ribosyl)glycinamide</name>
        <dbReference type="ChEBI" id="CHEBI:143788"/>
    </ligand>
</feature>
<evidence type="ECO:0000256" key="4">
    <source>
        <dbReference type="HAMAP-Rule" id="MF_01930"/>
    </source>
</evidence>
<reference evidence="6 7" key="1">
    <citation type="submission" date="2014-09" db="EMBL/GenBank/DDBJ databases">
        <title>Sporocytophaga myxococcoides PG-01 genome sequencing.</title>
        <authorList>
            <person name="Liu L."/>
            <person name="Gao P.J."/>
            <person name="Chen G.J."/>
            <person name="Wang L.S."/>
        </authorList>
    </citation>
    <scope>NUCLEOTIDE SEQUENCE [LARGE SCALE GENOMIC DNA]</scope>
    <source>
        <strain evidence="6 7">PG-01</strain>
    </source>
</reference>
<organism evidence="6 7">
    <name type="scientific">Sporocytophaga myxococcoides</name>
    <dbReference type="NCBI Taxonomy" id="153721"/>
    <lineage>
        <taxon>Bacteria</taxon>
        <taxon>Pseudomonadati</taxon>
        <taxon>Bacteroidota</taxon>
        <taxon>Cytophagia</taxon>
        <taxon>Cytophagales</taxon>
        <taxon>Cytophagaceae</taxon>
        <taxon>Sporocytophaga</taxon>
    </lineage>
</organism>
<comment type="pathway">
    <text evidence="1 4">Purine metabolism; IMP biosynthesis via de novo pathway; N(2)-formyl-N(1)-(5-phospho-D-ribosyl)glycinamide from N(1)-(5-phospho-D-ribosyl)glycinamide (10-formyl THF route): step 1/1.</text>
</comment>
<evidence type="ECO:0000256" key="3">
    <source>
        <dbReference type="ARBA" id="ARBA00022755"/>
    </source>
</evidence>
<dbReference type="SUPFAM" id="SSF53328">
    <property type="entry name" value="Formyltransferase"/>
    <property type="match status" value="1"/>
</dbReference>
<dbReference type="AlphaFoldDB" id="A0A098LM50"/>
<evidence type="ECO:0000256" key="2">
    <source>
        <dbReference type="ARBA" id="ARBA00022679"/>
    </source>
</evidence>
<evidence type="ECO:0000259" key="5">
    <source>
        <dbReference type="Pfam" id="PF00551"/>
    </source>
</evidence>
<comment type="function">
    <text evidence="4">Catalyzes the transfer of a formyl group from 10-formyltetrahydrofolate to 5-phospho-ribosyl-glycinamide (GAR), producing 5-phospho-ribosyl-N-formylglycinamide (FGAR) and tetrahydrofolate.</text>
</comment>
<keyword evidence="3 4" id="KW-0658">Purine biosynthesis</keyword>
<proteinExistence type="inferred from homology"/>
<dbReference type="PANTHER" id="PTHR43369">
    <property type="entry name" value="PHOSPHORIBOSYLGLYCINAMIDE FORMYLTRANSFERASE"/>
    <property type="match status" value="1"/>
</dbReference>
<evidence type="ECO:0000313" key="7">
    <source>
        <dbReference type="Proteomes" id="UP000030185"/>
    </source>
</evidence>
<dbReference type="UniPathway" id="UPA00074">
    <property type="reaction ID" value="UER00126"/>
</dbReference>
<sequence length="196" mass="21808">MPVKIAIFCSGSGSNAQKIIEYFQEHKSAEVVLLLSNNKNAYALERAKLLGVPTRVFDKAQFSQSPIIVNELKELGVNWIILAGFLWLVPENLIEAFPNSIVNIHPALLPSYGGKGMYGMYVHEAVVKAKEKESGISIHMVNKEYDKGTIVFQAKCFLTDEDTAETLAKKIQALEHEHFPKVIDALICSKTYNPIS</sequence>
<comment type="caution">
    <text evidence="6">The sequence shown here is derived from an EMBL/GenBank/DDBJ whole genome shotgun (WGS) entry which is preliminary data.</text>
</comment>
<dbReference type="HAMAP" id="MF_01930">
    <property type="entry name" value="PurN"/>
    <property type="match status" value="1"/>
</dbReference>
<feature type="active site" description="Proton donor" evidence="4">
    <location>
        <position position="105"/>
    </location>
</feature>
<dbReference type="OrthoDB" id="9806170at2"/>
<keyword evidence="2 4" id="KW-0808">Transferase</keyword>
<dbReference type="NCBIfam" id="TIGR00639">
    <property type="entry name" value="PurN"/>
    <property type="match status" value="1"/>
</dbReference>
<dbReference type="PANTHER" id="PTHR43369:SF2">
    <property type="entry name" value="PHOSPHORIBOSYLGLYCINAMIDE FORMYLTRANSFERASE"/>
    <property type="match status" value="1"/>
</dbReference>
<dbReference type="Proteomes" id="UP000030185">
    <property type="component" value="Unassembled WGS sequence"/>
</dbReference>
<comment type="catalytic activity">
    <reaction evidence="4">
        <text>N(1)-(5-phospho-beta-D-ribosyl)glycinamide + (6R)-10-formyltetrahydrofolate = N(2)-formyl-N(1)-(5-phospho-beta-D-ribosyl)glycinamide + (6S)-5,6,7,8-tetrahydrofolate + H(+)</text>
        <dbReference type="Rhea" id="RHEA:15053"/>
        <dbReference type="ChEBI" id="CHEBI:15378"/>
        <dbReference type="ChEBI" id="CHEBI:57453"/>
        <dbReference type="ChEBI" id="CHEBI:143788"/>
        <dbReference type="ChEBI" id="CHEBI:147286"/>
        <dbReference type="ChEBI" id="CHEBI:195366"/>
        <dbReference type="EC" id="2.1.2.2"/>
    </reaction>
</comment>
<dbReference type="GO" id="GO:0005829">
    <property type="term" value="C:cytosol"/>
    <property type="evidence" value="ECO:0007669"/>
    <property type="project" value="TreeGrafter"/>
</dbReference>
<gene>
    <name evidence="4" type="primary">purN</name>
    <name evidence="6" type="ORF">MYP_4799</name>
</gene>
<dbReference type="RefSeq" id="WP_045469273.1">
    <property type="nucleotide sequence ID" value="NZ_BBLT01000014.1"/>
</dbReference>
<keyword evidence="7" id="KW-1185">Reference proteome</keyword>
<dbReference type="STRING" id="153721.MYP_4799"/>
<dbReference type="InterPro" id="IPR004607">
    <property type="entry name" value="GART"/>
</dbReference>
<dbReference type="eggNOG" id="COG0299">
    <property type="taxonomic scope" value="Bacteria"/>
</dbReference>
<dbReference type="Gene3D" id="3.40.50.170">
    <property type="entry name" value="Formyl transferase, N-terminal domain"/>
    <property type="match status" value="1"/>
</dbReference>
<comment type="similarity">
    <text evidence="4">Belongs to the GART family.</text>
</comment>